<dbReference type="CDD" id="cd09272">
    <property type="entry name" value="RNase_HI_RT_Ty1"/>
    <property type="match status" value="1"/>
</dbReference>
<evidence type="ECO:0000313" key="3">
    <source>
        <dbReference type="EMBL" id="SPD16065.1"/>
    </source>
</evidence>
<protein>
    <recommendedName>
        <fullName evidence="2">Reverse transcriptase Ty1/copia-type domain-containing protein</fullName>
    </recommendedName>
</protein>
<dbReference type="AlphaFoldDB" id="A0A2N9HVF5"/>
<evidence type="ECO:0000259" key="2">
    <source>
        <dbReference type="Pfam" id="PF07727"/>
    </source>
</evidence>
<organism evidence="3">
    <name type="scientific">Fagus sylvatica</name>
    <name type="common">Beechnut</name>
    <dbReference type="NCBI Taxonomy" id="28930"/>
    <lineage>
        <taxon>Eukaryota</taxon>
        <taxon>Viridiplantae</taxon>
        <taxon>Streptophyta</taxon>
        <taxon>Embryophyta</taxon>
        <taxon>Tracheophyta</taxon>
        <taxon>Spermatophyta</taxon>
        <taxon>Magnoliopsida</taxon>
        <taxon>eudicotyledons</taxon>
        <taxon>Gunneridae</taxon>
        <taxon>Pentapetalae</taxon>
        <taxon>rosids</taxon>
        <taxon>fabids</taxon>
        <taxon>Fagales</taxon>
        <taxon>Fagaceae</taxon>
        <taxon>Fagus</taxon>
    </lineage>
</organism>
<dbReference type="EMBL" id="OIVN01004212">
    <property type="protein sequence ID" value="SPD16065.1"/>
    <property type="molecule type" value="Genomic_DNA"/>
</dbReference>
<dbReference type="PANTHER" id="PTHR11439:SF455">
    <property type="entry name" value="RLK (RECEPTOR-LIKE PROTEIN KINASE) 8, PUTATIVE-RELATED"/>
    <property type="match status" value="1"/>
</dbReference>
<dbReference type="Pfam" id="PF07727">
    <property type="entry name" value="RVT_2"/>
    <property type="match status" value="1"/>
</dbReference>
<feature type="compositionally biased region" description="Low complexity" evidence="1">
    <location>
        <begin position="286"/>
        <end position="301"/>
    </location>
</feature>
<dbReference type="SUPFAM" id="SSF57756">
    <property type="entry name" value="Retrovirus zinc finger-like domains"/>
    <property type="match status" value="1"/>
</dbReference>
<dbReference type="GO" id="GO:0003676">
    <property type="term" value="F:nucleic acid binding"/>
    <property type="evidence" value="ECO:0007669"/>
    <property type="project" value="InterPro"/>
</dbReference>
<dbReference type="SUPFAM" id="SSF56672">
    <property type="entry name" value="DNA/RNA polymerases"/>
    <property type="match status" value="1"/>
</dbReference>
<sequence>MVSEPTIMDPVANNPSPLLLLNNMSNLMSIKLDSMNYMLWKLQISAILDAYSMIEHLDGSTQQPRQFIVNEDGDQTLNPAFLIWRKKDKALLTLLLSTLSSPVLAMVVGTTTAQEVWNRLEEKFTCTARANVLNLKLELQGIKKGNDSINSYLQRIKNTKDKLSAVGVLVDNEELLHMVLKGLPKEFSSFASAIRTRDDTISFEKLSVLLQTEEQSMAAVSDPFPNSALAMFVSNNQKPHNGFNGGFTGNQGYNRGRGGRYSSNRGRGGRSFGPNPSYPSYPNPQMPQSSTPQPSSQFNPQGRTERPTCQICWKIGHYAVDCYQLIATIGWTLPIKERTHLPNLQPWPVLQISNILKVLRLGSLIQELLTTSHPMHPTYPLQHLTKVLSRIYLRGDSFYKGLSKDGVYPIHSSQFCSSASPKSAYLTSSSALKWQLWHSRLGHPSAKVIHVLILHLIEFIHQDMFCFMKPFFLVSTTSDQSDPSPQITPFSPDTWLTTLHTLHCCAQNQASIHTGLDSIPETLHTATPQHLLHPYQTNLSLLFFTPLTKCICLPDSRVTAPYTSYHMYPMYPMYLSPPYYPMYPTCYLFLHKLPYYPIHTNVTTPNASTPNPPQTHLKSEPHNIYKPKPAQHSSWCTAMEEEFAALQKQGTCQVQSLDLWPKASINNKELTMMKPSALWLNPPLSDSFSPWQCHSTGPLKQLDVKNAFLHGTLKEEVYMAQPPGYVDSTNSHYVCKLHKSIYGLKQAPRAWFDSFTTQLLHLGFTASTADSSLFIYHYKGVIAYLLLYVDDIVLTSNSTPFLDHLILQLSQVFDIKDLGTLHYFLGIQVVRTSENLLLTQTKYASDLLLKHHMVDSKPAKTPCSPNTRLSLHEGDVLSDPHGYRSLVGALHYLTFTRPDISFAVHQVCQYMSTPTSTHLTAAKRILRYIKGTLHHGIAFTPGPLSLSVYSDADWAAKKQPTVSRSSTESEYRALATASAEVCWIRTLLKELGIYLSQPPTLWCDNVSALAIASNPVFHARTKHIEVDFHFIWERVLHKDLVVKFVSTIDQLADIFTKSLPTQRFLDLQRNLTVSVRPHSIEGG</sequence>
<feature type="compositionally biased region" description="Low complexity" evidence="1">
    <location>
        <begin position="250"/>
        <end position="265"/>
    </location>
</feature>
<feature type="region of interest" description="Disordered" evidence="1">
    <location>
        <begin position="241"/>
        <end position="303"/>
    </location>
</feature>
<reference evidence="3" key="1">
    <citation type="submission" date="2018-02" db="EMBL/GenBank/DDBJ databases">
        <authorList>
            <person name="Cohen D.B."/>
            <person name="Kent A.D."/>
        </authorList>
    </citation>
    <scope>NUCLEOTIDE SEQUENCE</scope>
</reference>
<dbReference type="PANTHER" id="PTHR11439">
    <property type="entry name" value="GAG-POL-RELATED RETROTRANSPOSON"/>
    <property type="match status" value="1"/>
</dbReference>
<feature type="compositionally biased region" description="Pro residues" evidence="1">
    <location>
        <begin position="276"/>
        <end position="285"/>
    </location>
</feature>
<dbReference type="GO" id="GO:0008270">
    <property type="term" value="F:zinc ion binding"/>
    <property type="evidence" value="ECO:0007669"/>
    <property type="project" value="InterPro"/>
</dbReference>
<dbReference type="Pfam" id="PF14223">
    <property type="entry name" value="Retrotran_gag_2"/>
    <property type="match status" value="1"/>
</dbReference>
<proteinExistence type="predicted"/>
<name>A0A2N9HVF5_FAGSY</name>
<dbReference type="InterPro" id="IPR043502">
    <property type="entry name" value="DNA/RNA_pol_sf"/>
</dbReference>
<dbReference type="InterPro" id="IPR013103">
    <property type="entry name" value="RVT_2"/>
</dbReference>
<feature type="domain" description="Reverse transcriptase Ty1/copia-type" evidence="2">
    <location>
        <begin position="698"/>
        <end position="863"/>
    </location>
</feature>
<gene>
    <name evidence="3" type="ORF">FSB_LOCUS43947</name>
</gene>
<accession>A0A2N9HVF5</accession>
<dbReference type="InterPro" id="IPR036875">
    <property type="entry name" value="Znf_CCHC_sf"/>
</dbReference>
<evidence type="ECO:0000256" key="1">
    <source>
        <dbReference type="SAM" id="MobiDB-lite"/>
    </source>
</evidence>